<evidence type="ECO:0000256" key="1">
    <source>
        <dbReference type="ARBA" id="ARBA00022529"/>
    </source>
</evidence>
<name>A0A9X2D3V9_9GAMM</name>
<dbReference type="RefSeq" id="WP_250456434.1">
    <property type="nucleotide sequence ID" value="NZ_JAJKBJ010000040.1"/>
</dbReference>
<dbReference type="EMBL" id="JAJKBJ010000040">
    <property type="protein sequence ID" value="MCL9685788.1"/>
    <property type="molecule type" value="Genomic_DNA"/>
</dbReference>
<evidence type="ECO:0000256" key="2">
    <source>
        <dbReference type="ARBA" id="ARBA00022638"/>
    </source>
</evidence>
<keyword evidence="4" id="KW-0326">Glycosidase</keyword>
<protein>
    <submittedName>
        <fullName evidence="4">Pesticin C-terminus-like muramidase</fullName>
        <ecNumber evidence="4">3.2.1.17</ecNumber>
    </submittedName>
</protein>
<dbReference type="GO" id="GO:0003796">
    <property type="term" value="F:lysozyme activity"/>
    <property type="evidence" value="ECO:0007669"/>
    <property type="project" value="UniProtKB-EC"/>
</dbReference>
<dbReference type="Proteomes" id="UP001139721">
    <property type="component" value="Unassembled WGS sequence"/>
</dbReference>
<organism evidence="4 5">
    <name type="scientific">Legionella maioricensis</name>
    <dbReference type="NCBI Taxonomy" id="2896528"/>
    <lineage>
        <taxon>Bacteria</taxon>
        <taxon>Pseudomonadati</taxon>
        <taxon>Pseudomonadota</taxon>
        <taxon>Gammaproteobacteria</taxon>
        <taxon>Legionellales</taxon>
        <taxon>Legionellaceae</taxon>
        <taxon>Legionella</taxon>
    </lineage>
</organism>
<keyword evidence="2" id="KW-0081">Bacteriolytic enzyme</keyword>
<keyword evidence="4" id="KW-0378">Hydrolase</keyword>
<feature type="domain" description="Pesticin C-terminal" evidence="3">
    <location>
        <begin position="5"/>
        <end position="120"/>
    </location>
</feature>
<gene>
    <name evidence="4" type="ORF">LOX96_16940</name>
</gene>
<evidence type="ECO:0000313" key="5">
    <source>
        <dbReference type="Proteomes" id="UP001139721"/>
    </source>
</evidence>
<keyword evidence="1" id="KW-0929">Antimicrobial</keyword>
<dbReference type="GO" id="GO:0031640">
    <property type="term" value="P:killing of cells of another organism"/>
    <property type="evidence" value="ECO:0007669"/>
    <property type="project" value="UniProtKB-KW"/>
</dbReference>
<proteinExistence type="predicted"/>
<evidence type="ECO:0000313" key="4">
    <source>
        <dbReference type="EMBL" id="MCL9685788.1"/>
    </source>
</evidence>
<keyword evidence="5" id="KW-1185">Reference proteome</keyword>
<comment type="caution">
    <text evidence="4">The sequence shown here is derived from an EMBL/GenBank/DDBJ whole genome shotgun (WGS) entry which is preliminary data.</text>
</comment>
<sequence>MTYENGEVIDQSGITFATGFDVGQYSSHDIKKFDFPKTLEEKLLPFAGVTKERAKDLLPLALQTMLTSKEANQIDFKVKESHLRSTIESWNTHKLERTPKFKDLTSAQQTVLLSRTFHQGPGM</sequence>
<dbReference type="InterPro" id="IPR031922">
    <property type="entry name" value="Pesticin_C"/>
</dbReference>
<dbReference type="EC" id="3.2.1.17" evidence="4"/>
<accession>A0A9X2D3V9</accession>
<evidence type="ECO:0000259" key="3">
    <source>
        <dbReference type="Pfam" id="PF16754"/>
    </source>
</evidence>
<dbReference type="GO" id="GO:0042742">
    <property type="term" value="P:defense response to bacterium"/>
    <property type="evidence" value="ECO:0007669"/>
    <property type="project" value="UniProtKB-KW"/>
</dbReference>
<dbReference type="Gene3D" id="1.10.530.40">
    <property type="match status" value="1"/>
</dbReference>
<dbReference type="AlphaFoldDB" id="A0A9X2D3V9"/>
<feature type="non-terminal residue" evidence="4">
    <location>
        <position position="123"/>
    </location>
</feature>
<dbReference type="InterPro" id="IPR023347">
    <property type="entry name" value="Lysozyme_dom_sf"/>
</dbReference>
<dbReference type="Pfam" id="PF16754">
    <property type="entry name" value="Pesticin"/>
    <property type="match status" value="1"/>
</dbReference>
<reference evidence="4" key="1">
    <citation type="submission" date="2021-11" db="EMBL/GenBank/DDBJ databases">
        <title>Legionella maioricencis sp. nov., a new species isolated from hot water samples in Mallorca.</title>
        <authorList>
            <person name="Crespi S."/>
            <person name="Drasar V."/>
            <person name="Salva-Serra F."/>
            <person name="Jaen-Luchoro D."/>
            <person name="Pineiro-Iglesias B."/>
            <person name="Aliaga F."/>
            <person name="Fernandez-Juarez V."/>
            <person name="Coll G."/>
            <person name="Moore E.R.B."/>
            <person name="Bennasar-Figueras A."/>
        </authorList>
    </citation>
    <scope>NUCLEOTIDE SEQUENCE</scope>
    <source>
        <strain evidence="4">HCPI-6</strain>
    </source>
</reference>